<keyword evidence="8" id="KW-0061">Asparagine biosynthesis</keyword>
<dbReference type="CDD" id="cd01991">
    <property type="entry name" value="Asn_synthase_B_C"/>
    <property type="match status" value="1"/>
</dbReference>
<dbReference type="OrthoDB" id="9763290at2"/>
<dbReference type="GO" id="GO:0005829">
    <property type="term" value="C:cytosol"/>
    <property type="evidence" value="ECO:0007669"/>
    <property type="project" value="TreeGrafter"/>
</dbReference>
<feature type="site" description="Important for beta-aspartyl-AMP intermediate formation" evidence="10">
    <location>
        <position position="363"/>
    </location>
</feature>
<keyword evidence="8" id="KW-0028">Amino-acid biosynthesis</keyword>
<evidence type="ECO:0000256" key="2">
    <source>
        <dbReference type="ARBA" id="ARBA00005752"/>
    </source>
</evidence>
<feature type="binding site" evidence="9">
    <location>
        <begin position="361"/>
        <end position="362"/>
    </location>
    <ligand>
        <name>ATP</name>
        <dbReference type="ChEBI" id="CHEBI:30616"/>
    </ligand>
</feature>
<proteinExistence type="inferred from homology"/>
<dbReference type="Gene3D" id="3.40.50.620">
    <property type="entry name" value="HUPs"/>
    <property type="match status" value="1"/>
</dbReference>
<comment type="caution">
    <text evidence="12">The sequence shown here is derived from an EMBL/GenBank/DDBJ whole genome shotgun (WGS) entry which is preliminary data.</text>
</comment>
<dbReference type="InterPro" id="IPR006426">
    <property type="entry name" value="Asn_synth_AEB"/>
</dbReference>
<dbReference type="Pfam" id="PF13537">
    <property type="entry name" value="GATase_7"/>
    <property type="match status" value="1"/>
</dbReference>
<dbReference type="PANTHER" id="PTHR43284:SF1">
    <property type="entry name" value="ASPARAGINE SYNTHETASE"/>
    <property type="match status" value="1"/>
</dbReference>
<comment type="catalytic activity">
    <reaction evidence="7">
        <text>L-aspartate + L-glutamine + ATP + H2O = L-asparagine + L-glutamate + AMP + diphosphate + H(+)</text>
        <dbReference type="Rhea" id="RHEA:12228"/>
        <dbReference type="ChEBI" id="CHEBI:15377"/>
        <dbReference type="ChEBI" id="CHEBI:15378"/>
        <dbReference type="ChEBI" id="CHEBI:29985"/>
        <dbReference type="ChEBI" id="CHEBI:29991"/>
        <dbReference type="ChEBI" id="CHEBI:30616"/>
        <dbReference type="ChEBI" id="CHEBI:33019"/>
        <dbReference type="ChEBI" id="CHEBI:58048"/>
        <dbReference type="ChEBI" id="CHEBI:58359"/>
        <dbReference type="ChEBI" id="CHEBI:456215"/>
        <dbReference type="EC" id="6.3.5.4"/>
    </reaction>
</comment>
<feature type="domain" description="Glutamine amidotransferase type-2" evidence="11">
    <location>
        <begin position="2"/>
        <end position="215"/>
    </location>
</feature>
<evidence type="ECO:0000256" key="8">
    <source>
        <dbReference type="PIRSR" id="PIRSR001589-1"/>
    </source>
</evidence>
<dbReference type="Gene3D" id="3.60.20.10">
    <property type="entry name" value="Glutamine Phosphoribosylpyrophosphate, subunit 1, domain 1"/>
    <property type="match status" value="1"/>
</dbReference>
<comment type="pathway">
    <text evidence="1">Amino-acid biosynthesis; L-asparagine biosynthesis; L-asparagine from L-aspartate (L-Gln route): step 1/1.</text>
</comment>
<dbReference type="NCBIfam" id="TIGR01536">
    <property type="entry name" value="asn_synth_AEB"/>
    <property type="match status" value="1"/>
</dbReference>
<dbReference type="PIRSF" id="PIRSF001589">
    <property type="entry name" value="Asn_synthetase_glu-h"/>
    <property type="match status" value="1"/>
</dbReference>
<dbReference type="InterPro" id="IPR051786">
    <property type="entry name" value="ASN_synthetase/amidase"/>
</dbReference>
<evidence type="ECO:0000256" key="10">
    <source>
        <dbReference type="PIRSR" id="PIRSR001589-3"/>
    </source>
</evidence>
<evidence type="ECO:0000256" key="6">
    <source>
        <dbReference type="ARBA" id="ARBA00022962"/>
    </source>
</evidence>
<dbReference type="EC" id="6.3.5.4" evidence="3"/>
<dbReference type="InterPro" id="IPR001962">
    <property type="entry name" value="Asn_synthase"/>
</dbReference>
<accession>A0A2U0I5S1</accession>
<reference evidence="12 13" key="1">
    <citation type="submission" date="2018-04" db="EMBL/GenBank/DDBJ databases">
        <title>Marixanthomonas spongiae HN-E44 sp. nov., isolated from a marine sponge.</title>
        <authorList>
            <person name="Luo L."/>
            <person name="Zhuang L."/>
        </authorList>
    </citation>
    <scope>NUCLEOTIDE SEQUENCE [LARGE SCALE GENOMIC DNA]</scope>
    <source>
        <strain evidence="12 13">HN-E44</strain>
    </source>
</reference>
<dbReference type="PANTHER" id="PTHR43284">
    <property type="entry name" value="ASPARAGINE SYNTHETASE (GLUTAMINE-HYDROLYZING)"/>
    <property type="match status" value="1"/>
</dbReference>
<dbReference type="Pfam" id="PF00733">
    <property type="entry name" value="Asn_synthase"/>
    <property type="match status" value="1"/>
</dbReference>
<evidence type="ECO:0000259" key="11">
    <source>
        <dbReference type="PROSITE" id="PS51278"/>
    </source>
</evidence>
<dbReference type="InterPro" id="IPR017932">
    <property type="entry name" value="GATase_2_dom"/>
</dbReference>
<keyword evidence="13" id="KW-1185">Reference proteome</keyword>
<keyword evidence="5 9" id="KW-0067">ATP-binding</keyword>
<evidence type="ECO:0000256" key="4">
    <source>
        <dbReference type="ARBA" id="ARBA00022741"/>
    </source>
</evidence>
<keyword evidence="6 8" id="KW-0315">Glutamine amidotransferase</keyword>
<evidence type="ECO:0000313" key="13">
    <source>
        <dbReference type="Proteomes" id="UP000245962"/>
    </source>
</evidence>
<name>A0A2U0I5S1_9FLAO</name>
<dbReference type="PROSITE" id="PS51278">
    <property type="entry name" value="GATASE_TYPE_2"/>
    <property type="match status" value="1"/>
</dbReference>
<evidence type="ECO:0000256" key="5">
    <source>
        <dbReference type="ARBA" id="ARBA00022840"/>
    </source>
</evidence>
<evidence type="ECO:0000256" key="3">
    <source>
        <dbReference type="ARBA" id="ARBA00012737"/>
    </source>
</evidence>
<sequence>MCGFLGEYTFKNILSNTNEFSDLLALSKHRGPDATKIEECEENYRLGFNRLALLDLSPAGEQPKKSPSKRFHLVFNGEIYNYKELIKEYGLEGLRSTADTEVLLHLFDAIGIIDTLKALNGMFAIAVIDTISNTLYLSRDFAGIKPLFYGKNENGIVFASQFDQIFKHEWFCHNLILRPEIVREYFAFGYMQAPNTVFQSIFQVNPGECLQIDSNGNFETSIIAHFKKEVAVQANFRLETLQKKIEKAVTIQLNSDRSLAAFLSGGIDSTLVTSYAKKNKENLEGFTLEVTDKKLNESDYAKAYANHLNLKHKIVAVDKDALIDIVDEHFKSFSEPFGDYSSIPTYMVTKKAVKFHTAMLSGDGGDELFWGYPRMFDVLKKAWWFKMPFFLRKNIVRITNKLGLSNTYAPFHKSLESFWLHKHIKLPEALLNEVFSTPFSNEMLNLYQMGKGSNKKRLQHFLRWNEFYGHMQRVLVKVDRTSMKNSLEVRVPFLDKHVIDYAWTLHQSIDTLTQLKQPLKKLVQQEIPEQLLMQEKKGFSIPIESWFKNELKEDLLNVVINKRIFGIDTEKEHLLKKYVHNFINAEHNNGWGVWHIYAWQKWAIQSDLI</sequence>
<keyword evidence="4 9" id="KW-0547">Nucleotide-binding</keyword>
<evidence type="ECO:0000256" key="9">
    <source>
        <dbReference type="PIRSR" id="PIRSR001589-2"/>
    </source>
</evidence>
<dbReference type="GO" id="GO:0005524">
    <property type="term" value="F:ATP binding"/>
    <property type="evidence" value="ECO:0007669"/>
    <property type="project" value="UniProtKB-KW"/>
</dbReference>
<dbReference type="InterPro" id="IPR033738">
    <property type="entry name" value="AsnB_N"/>
</dbReference>
<gene>
    <name evidence="12" type="primary">asnB</name>
    <name evidence="12" type="ORF">DDV96_04155</name>
</gene>
<dbReference type="CDD" id="cd00712">
    <property type="entry name" value="AsnB"/>
    <property type="match status" value="1"/>
</dbReference>
<dbReference type="GO" id="GO:0006529">
    <property type="term" value="P:asparagine biosynthetic process"/>
    <property type="evidence" value="ECO:0007669"/>
    <property type="project" value="UniProtKB-KW"/>
</dbReference>
<dbReference type="AlphaFoldDB" id="A0A2U0I5S1"/>
<evidence type="ECO:0000313" key="12">
    <source>
        <dbReference type="EMBL" id="PVW16457.1"/>
    </source>
</evidence>
<organism evidence="12 13">
    <name type="scientific">Marixanthomonas spongiae</name>
    <dbReference type="NCBI Taxonomy" id="2174845"/>
    <lineage>
        <taxon>Bacteria</taxon>
        <taxon>Pseudomonadati</taxon>
        <taxon>Bacteroidota</taxon>
        <taxon>Flavobacteriia</taxon>
        <taxon>Flavobacteriales</taxon>
        <taxon>Flavobacteriaceae</taxon>
        <taxon>Marixanthomonas</taxon>
    </lineage>
</organism>
<dbReference type="InterPro" id="IPR014729">
    <property type="entry name" value="Rossmann-like_a/b/a_fold"/>
</dbReference>
<feature type="active site" description="For GATase activity" evidence="8">
    <location>
        <position position="2"/>
    </location>
</feature>
<dbReference type="SUPFAM" id="SSF56235">
    <property type="entry name" value="N-terminal nucleophile aminohydrolases (Ntn hydrolases)"/>
    <property type="match status" value="1"/>
</dbReference>
<evidence type="ECO:0000256" key="7">
    <source>
        <dbReference type="ARBA" id="ARBA00048741"/>
    </source>
</evidence>
<comment type="similarity">
    <text evidence="2">Belongs to the asparagine synthetase family.</text>
</comment>
<feature type="binding site" evidence="9">
    <location>
        <position position="99"/>
    </location>
    <ligand>
        <name>L-glutamine</name>
        <dbReference type="ChEBI" id="CHEBI:58359"/>
    </ligand>
</feature>
<dbReference type="SUPFAM" id="SSF52402">
    <property type="entry name" value="Adenine nucleotide alpha hydrolases-like"/>
    <property type="match status" value="1"/>
</dbReference>
<dbReference type="RefSeq" id="WP_116693471.1">
    <property type="nucleotide sequence ID" value="NZ_QEHR01000002.1"/>
</dbReference>
<protein>
    <recommendedName>
        <fullName evidence="3">asparagine synthase (glutamine-hydrolyzing)</fullName>
        <ecNumber evidence="3">6.3.5.4</ecNumber>
    </recommendedName>
</protein>
<dbReference type="GO" id="GO:0004066">
    <property type="term" value="F:asparagine synthase (glutamine-hydrolyzing) activity"/>
    <property type="evidence" value="ECO:0007669"/>
    <property type="project" value="UniProtKB-EC"/>
</dbReference>
<dbReference type="EMBL" id="QEHR01000002">
    <property type="protein sequence ID" value="PVW16457.1"/>
    <property type="molecule type" value="Genomic_DNA"/>
</dbReference>
<dbReference type="Proteomes" id="UP000245962">
    <property type="component" value="Unassembled WGS sequence"/>
</dbReference>
<evidence type="ECO:0000256" key="1">
    <source>
        <dbReference type="ARBA" id="ARBA00005187"/>
    </source>
</evidence>
<dbReference type="InterPro" id="IPR029055">
    <property type="entry name" value="Ntn_hydrolases_N"/>
</dbReference>